<dbReference type="SUPFAM" id="SSF48452">
    <property type="entry name" value="TPR-like"/>
    <property type="match status" value="1"/>
</dbReference>
<organism evidence="1">
    <name type="scientific">marine sediment metagenome</name>
    <dbReference type="NCBI Taxonomy" id="412755"/>
    <lineage>
        <taxon>unclassified sequences</taxon>
        <taxon>metagenomes</taxon>
        <taxon>ecological metagenomes</taxon>
    </lineage>
</organism>
<protein>
    <submittedName>
        <fullName evidence="1">Uncharacterized protein</fullName>
    </submittedName>
</protein>
<evidence type="ECO:0000313" key="1">
    <source>
        <dbReference type="EMBL" id="GAG34394.1"/>
    </source>
</evidence>
<accession>X0WTS9</accession>
<dbReference type="InterPro" id="IPR019734">
    <property type="entry name" value="TPR_rpt"/>
</dbReference>
<sequence>QIQQDYIKDLLALGKKAYQVKWFDDAKRIFEEVLKVDKDNKIAKEWFKKIDIEKLITLGEERYNLKKYKDAKESFEEVIKIDKDNKKAKEFLKRINKKPGVQKKEDWISILEKGKAGDWNRITGTGSLSLKEKELYLDTTASRSSIFMNKKEKFKNEYSISYKIKTEEEDENAVGQLVFGIAFGMKANCDGYDIWWFIRGGAGIYSPDTKIKVYSTRRNNSQL</sequence>
<dbReference type="AlphaFoldDB" id="X0WTS9"/>
<dbReference type="InterPro" id="IPR011990">
    <property type="entry name" value="TPR-like_helical_dom_sf"/>
</dbReference>
<gene>
    <name evidence="1" type="ORF">S01H1_70545</name>
</gene>
<feature type="non-terminal residue" evidence="1">
    <location>
        <position position="1"/>
    </location>
</feature>
<reference evidence="1" key="1">
    <citation type="journal article" date="2014" name="Front. Microbiol.">
        <title>High frequency of phylogenetically diverse reductive dehalogenase-homologous genes in deep subseafloor sedimentary metagenomes.</title>
        <authorList>
            <person name="Kawai M."/>
            <person name="Futagami T."/>
            <person name="Toyoda A."/>
            <person name="Takaki Y."/>
            <person name="Nishi S."/>
            <person name="Hori S."/>
            <person name="Arai W."/>
            <person name="Tsubouchi T."/>
            <person name="Morono Y."/>
            <person name="Uchiyama I."/>
            <person name="Ito T."/>
            <person name="Fujiyama A."/>
            <person name="Inagaki F."/>
            <person name="Takami H."/>
        </authorList>
    </citation>
    <scope>NUCLEOTIDE SEQUENCE</scope>
    <source>
        <strain evidence="1">Expedition CK06-06</strain>
    </source>
</reference>
<proteinExistence type="predicted"/>
<comment type="caution">
    <text evidence="1">The sequence shown here is derived from an EMBL/GenBank/DDBJ whole genome shotgun (WGS) entry which is preliminary data.</text>
</comment>
<dbReference type="EMBL" id="BARS01046919">
    <property type="protein sequence ID" value="GAG34394.1"/>
    <property type="molecule type" value="Genomic_DNA"/>
</dbReference>
<dbReference type="SMART" id="SM00028">
    <property type="entry name" value="TPR"/>
    <property type="match status" value="2"/>
</dbReference>
<dbReference type="Gene3D" id="1.25.40.10">
    <property type="entry name" value="Tetratricopeptide repeat domain"/>
    <property type="match status" value="1"/>
</dbReference>
<name>X0WTS9_9ZZZZ</name>
<dbReference type="PROSITE" id="PS50005">
    <property type="entry name" value="TPR"/>
    <property type="match status" value="1"/>
</dbReference>